<evidence type="ECO:0000313" key="2">
    <source>
        <dbReference type="Proteomes" id="UP000198417"/>
    </source>
</evidence>
<keyword evidence="2" id="KW-1185">Reference proteome</keyword>
<accession>A0A238UXR9</accession>
<dbReference type="RefSeq" id="WP_141135061.1">
    <property type="nucleotide sequence ID" value="NZ_FZNN01000001.1"/>
</dbReference>
<sequence>MNLSHRLYSRSLGLQLGPRLNALKSVFRPGQRTPVAANTSPLVPNLDITTRVETPETCAQAQYRTHGQLLARQGRWDELARLIAASDRQRLATPGATSVVDLLAQGARGDAMEVARDAARRDDVQGTKAALATLDDMQADYPHDYGIGLVVAQAHIEIGCEWRGESGPEEILTHRLAAFHAHFRTAARIINSFDPFELDAPSLAAARCALLVGHPRPAPRVADDYEDIIDFDPHNPNHMRNLGNYLLPHWFGSYEHLELEARRTAARTRDIWGAGAYVWVYFDALAVDPEAFGLLDAEYFVEGLHDIVARCSDQHTINLLAAFTGFTLAQSAAPVDLRDRISGCFDWIVHDHLRELHPVVWAAALPKAKTNPQTGNGEIAARGRARAMSSLAGHFASEIEHDHKDNFEQDCLRIVN</sequence>
<dbReference type="OrthoDB" id="7734559at2"/>
<reference evidence="1 2" key="1">
    <citation type="submission" date="2017-06" db="EMBL/GenBank/DDBJ databases">
        <authorList>
            <person name="Kim H.J."/>
            <person name="Triplett B.A."/>
        </authorList>
    </citation>
    <scope>NUCLEOTIDE SEQUENCE [LARGE SCALE GENOMIC DNA]</scope>
    <source>
        <strain evidence="1 2">DSM 29052</strain>
    </source>
</reference>
<dbReference type="EMBL" id="FZNN01000001">
    <property type="protein sequence ID" value="SNR26731.1"/>
    <property type="molecule type" value="Genomic_DNA"/>
</dbReference>
<protein>
    <submittedName>
        <fullName evidence="1">Uncharacterized protein</fullName>
    </submittedName>
</protein>
<name>A0A238UXR9_9RHOB</name>
<dbReference type="AlphaFoldDB" id="A0A238UXR9"/>
<organism evidence="1 2">
    <name type="scientific">Puniceibacterium sediminis</name>
    <dbReference type="NCBI Taxonomy" id="1608407"/>
    <lineage>
        <taxon>Bacteria</taxon>
        <taxon>Pseudomonadati</taxon>
        <taxon>Pseudomonadota</taxon>
        <taxon>Alphaproteobacteria</taxon>
        <taxon>Rhodobacterales</taxon>
        <taxon>Paracoccaceae</taxon>
        <taxon>Puniceibacterium</taxon>
    </lineage>
</organism>
<evidence type="ECO:0000313" key="1">
    <source>
        <dbReference type="EMBL" id="SNR26731.1"/>
    </source>
</evidence>
<proteinExistence type="predicted"/>
<dbReference type="Proteomes" id="UP000198417">
    <property type="component" value="Unassembled WGS sequence"/>
</dbReference>
<gene>
    <name evidence="1" type="ORF">SAMN06265370_101279</name>
</gene>